<dbReference type="eggNOG" id="COG0726">
    <property type="taxonomic scope" value="Bacteria"/>
</dbReference>
<reference evidence="5 6" key="1">
    <citation type="submission" date="2015-09" db="EMBL/GenBank/DDBJ databases">
        <title>Identification and resolution of microdiversity through metagenomic sequencing of parallel consortia.</title>
        <authorList>
            <person name="Nelson W.C."/>
            <person name="Romine M.F."/>
            <person name="Lindemann S.R."/>
        </authorList>
    </citation>
    <scope>NUCLEOTIDE SEQUENCE [LARGE SCALE GENOMIC DNA]</scope>
    <source>
        <strain evidence="5">HL-49</strain>
    </source>
</reference>
<feature type="chain" id="PRO_5006148116" evidence="3">
    <location>
        <begin position="20"/>
        <end position="241"/>
    </location>
</feature>
<keyword evidence="5" id="KW-0858">Xylan degradation</keyword>
<evidence type="ECO:0000259" key="4">
    <source>
        <dbReference type="PROSITE" id="PS51677"/>
    </source>
</evidence>
<dbReference type="PANTHER" id="PTHR10587">
    <property type="entry name" value="GLYCOSYL TRANSFERASE-RELATED"/>
    <property type="match status" value="1"/>
</dbReference>
<keyword evidence="5" id="KW-0624">Polysaccharide degradation</keyword>
<dbReference type="Proteomes" id="UP000050421">
    <property type="component" value="Unassembled WGS sequence"/>
</dbReference>
<dbReference type="Gene3D" id="3.20.20.370">
    <property type="entry name" value="Glycoside hydrolase/deacetylase"/>
    <property type="match status" value="1"/>
</dbReference>
<dbReference type="SUPFAM" id="SSF88713">
    <property type="entry name" value="Glycoside hydrolase/deacetylase"/>
    <property type="match status" value="1"/>
</dbReference>
<dbReference type="CDD" id="cd10917">
    <property type="entry name" value="CE4_NodB_like_6s_7s"/>
    <property type="match status" value="1"/>
</dbReference>
<dbReference type="InterPro" id="IPR050248">
    <property type="entry name" value="Polysacc_deacetylase_ArnD"/>
</dbReference>
<dbReference type="EMBL" id="LJXT01000010">
    <property type="protein sequence ID" value="KPQ19401.1"/>
    <property type="molecule type" value="Genomic_DNA"/>
</dbReference>
<dbReference type="GO" id="GO:0046872">
    <property type="term" value="F:metal ion binding"/>
    <property type="evidence" value="ECO:0007669"/>
    <property type="project" value="UniProtKB-KW"/>
</dbReference>
<dbReference type="PANTHER" id="PTHR10587:SF133">
    <property type="entry name" value="CHITIN DEACETYLASE 1-RELATED"/>
    <property type="match status" value="1"/>
</dbReference>
<feature type="domain" description="NodB homology" evidence="4">
    <location>
        <begin position="37"/>
        <end position="239"/>
    </location>
</feature>
<evidence type="ECO:0000256" key="1">
    <source>
        <dbReference type="ARBA" id="ARBA00022723"/>
    </source>
</evidence>
<dbReference type="GO" id="GO:0016810">
    <property type="term" value="F:hydrolase activity, acting on carbon-nitrogen (but not peptide) bonds"/>
    <property type="evidence" value="ECO:0007669"/>
    <property type="project" value="InterPro"/>
</dbReference>
<dbReference type="GO" id="GO:0016798">
    <property type="term" value="F:hydrolase activity, acting on glycosyl bonds"/>
    <property type="evidence" value="ECO:0007669"/>
    <property type="project" value="UniProtKB-KW"/>
</dbReference>
<dbReference type="GO" id="GO:0016020">
    <property type="term" value="C:membrane"/>
    <property type="evidence" value="ECO:0007669"/>
    <property type="project" value="TreeGrafter"/>
</dbReference>
<keyword evidence="2 5" id="KW-0378">Hydrolase</keyword>
<evidence type="ECO:0000256" key="3">
    <source>
        <dbReference type="SAM" id="SignalP"/>
    </source>
</evidence>
<dbReference type="STRING" id="1305737.GCA_000526355_02378"/>
<sequence>MSKIVLLFLVLAFHQLSFAQSIYHQEGALIRSDTLKKEIYLCFTGHDYFEGFEQVLEVLSKHNIQGSFFLTGDFIRNHQSLTQKIDQQGHFVGAHSDKHLLYCDWNRRDSLLHSEAEIKQDILDNLNELNALKIYPDYFMPPYEWYNKQVVKIARELGQITVNFSPGTRSNADYTTPDMPNYLDSEKILKSIYDREDQSGLQGFHLLIHPGTSPLRKDKLYHHLDDLIQELKNRGYSFRRF</sequence>
<keyword evidence="3" id="KW-0732">Signal</keyword>
<dbReference type="OrthoDB" id="837450at2"/>
<dbReference type="GO" id="GO:0045493">
    <property type="term" value="P:xylan catabolic process"/>
    <property type="evidence" value="ECO:0007669"/>
    <property type="project" value="UniProtKB-KW"/>
</dbReference>
<comment type="caution">
    <text evidence="5">The sequence shown here is derived from an EMBL/GenBank/DDBJ whole genome shotgun (WGS) entry which is preliminary data.</text>
</comment>
<dbReference type="InterPro" id="IPR011330">
    <property type="entry name" value="Glyco_hydro/deAcase_b/a-brl"/>
</dbReference>
<keyword evidence="1" id="KW-0479">Metal-binding</keyword>
<evidence type="ECO:0000313" key="6">
    <source>
        <dbReference type="Proteomes" id="UP000050421"/>
    </source>
</evidence>
<protein>
    <submittedName>
        <fullName evidence="5">Putative xylanase/chitin deacetylase</fullName>
    </submittedName>
</protein>
<gene>
    <name evidence="5" type="ORF">HLUCCX10_02785</name>
</gene>
<dbReference type="PROSITE" id="PS51677">
    <property type="entry name" value="NODB"/>
    <property type="match status" value="1"/>
</dbReference>
<proteinExistence type="predicted"/>
<keyword evidence="5" id="KW-0326">Glycosidase</keyword>
<evidence type="ECO:0000313" key="5">
    <source>
        <dbReference type="EMBL" id="KPQ19401.1"/>
    </source>
</evidence>
<feature type="signal peptide" evidence="3">
    <location>
        <begin position="1"/>
        <end position="19"/>
    </location>
</feature>
<dbReference type="PATRIC" id="fig|1305737.6.peg.1227"/>
<organism evidence="5 6">
    <name type="scientific">Algoriphagus marincola HL-49</name>
    <dbReference type="NCBI Taxonomy" id="1305737"/>
    <lineage>
        <taxon>Bacteria</taxon>
        <taxon>Pseudomonadati</taxon>
        <taxon>Bacteroidota</taxon>
        <taxon>Cytophagia</taxon>
        <taxon>Cytophagales</taxon>
        <taxon>Cyclobacteriaceae</taxon>
        <taxon>Algoriphagus</taxon>
    </lineage>
</organism>
<evidence type="ECO:0000256" key="2">
    <source>
        <dbReference type="ARBA" id="ARBA00022801"/>
    </source>
</evidence>
<dbReference type="InterPro" id="IPR002509">
    <property type="entry name" value="NODB_dom"/>
</dbReference>
<dbReference type="Pfam" id="PF01522">
    <property type="entry name" value="Polysacc_deac_1"/>
    <property type="match status" value="1"/>
</dbReference>
<name>A0A0P8ATC5_9BACT</name>
<dbReference type="AlphaFoldDB" id="A0A0P8ATC5"/>
<keyword evidence="5" id="KW-0119">Carbohydrate metabolism</keyword>
<accession>A0A0P8ATC5</accession>